<dbReference type="EMBL" id="LR796244">
    <property type="protein sequence ID" value="CAB4130857.1"/>
    <property type="molecule type" value="Genomic_DNA"/>
</dbReference>
<feature type="domain" description="Ferritin-like diiron" evidence="1">
    <location>
        <begin position="5"/>
        <end position="148"/>
    </location>
</feature>
<name>A0A6J5LCJ1_9CAUD</name>
<accession>A0A6J5LCJ1</accession>
<gene>
    <name evidence="2" type="ORF">UFOVP123_39</name>
</gene>
<dbReference type="InterPro" id="IPR009040">
    <property type="entry name" value="Ferritin-like_diiron"/>
</dbReference>
<sequence length="163" mass="18649">MTPKMIISTELKNMLDDAVHSELYASNLYKHIANELQRIGYFGATKFFLKESGDELEHYQRHVEFQNDVGTVAKVPMIEAMTDSIKTLSDAIETGYETELELYNDYKKWYAQAESDPVVQQFLLQFLEIQRTSVGEYGDLLARIQLVDQDKAGMLLIDQELGG</sequence>
<dbReference type="Gene3D" id="1.20.1260.10">
    <property type="match status" value="1"/>
</dbReference>
<dbReference type="SUPFAM" id="SSF47240">
    <property type="entry name" value="Ferritin-like"/>
    <property type="match status" value="1"/>
</dbReference>
<protein>
    <submittedName>
        <fullName evidence="2">Ferritin</fullName>
    </submittedName>
</protein>
<evidence type="ECO:0000313" key="2">
    <source>
        <dbReference type="EMBL" id="CAB4130857.1"/>
    </source>
</evidence>
<dbReference type="GO" id="GO:0008199">
    <property type="term" value="F:ferric iron binding"/>
    <property type="evidence" value="ECO:0007669"/>
    <property type="project" value="InterPro"/>
</dbReference>
<reference evidence="2" key="1">
    <citation type="submission" date="2020-04" db="EMBL/GenBank/DDBJ databases">
        <authorList>
            <person name="Chiriac C."/>
            <person name="Salcher M."/>
            <person name="Ghai R."/>
            <person name="Kavagutti S V."/>
        </authorList>
    </citation>
    <scope>NUCLEOTIDE SEQUENCE</scope>
</reference>
<proteinExistence type="predicted"/>
<evidence type="ECO:0000259" key="1">
    <source>
        <dbReference type="PROSITE" id="PS50905"/>
    </source>
</evidence>
<dbReference type="InterPro" id="IPR008331">
    <property type="entry name" value="Ferritin_DPS_dom"/>
</dbReference>
<organism evidence="2">
    <name type="scientific">uncultured Caudovirales phage</name>
    <dbReference type="NCBI Taxonomy" id="2100421"/>
    <lineage>
        <taxon>Viruses</taxon>
        <taxon>Duplodnaviria</taxon>
        <taxon>Heunggongvirae</taxon>
        <taxon>Uroviricota</taxon>
        <taxon>Caudoviricetes</taxon>
        <taxon>Peduoviridae</taxon>
        <taxon>Maltschvirus</taxon>
        <taxon>Maltschvirus maltsch</taxon>
    </lineage>
</organism>
<dbReference type="PROSITE" id="PS50905">
    <property type="entry name" value="FERRITIN_LIKE"/>
    <property type="match status" value="1"/>
</dbReference>
<dbReference type="InterPro" id="IPR009078">
    <property type="entry name" value="Ferritin-like_SF"/>
</dbReference>
<dbReference type="InterPro" id="IPR012347">
    <property type="entry name" value="Ferritin-like"/>
</dbReference>
<dbReference type="Pfam" id="PF00210">
    <property type="entry name" value="Ferritin"/>
    <property type="match status" value="1"/>
</dbReference>